<name>A0A232ERC9_9HYME</name>
<dbReference type="Proteomes" id="UP000215335">
    <property type="component" value="Unassembled WGS sequence"/>
</dbReference>
<evidence type="ECO:0000313" key="2">
    <source>
        <dbReference type="Proteomes" id="UP000215335"/>
    </source>
</evidence>
<protein>
    <submittedName>
        <fullName evidence="1">Uncharacterized protein</fullName>
    </submittedName>
</protein>
<dbReference type="EMBL" id="NNAY01002620">
    <property type="protein sequence ID" value="OXU20923.1"/>
    <property type="molecule type" value="Genomic_DNA"/>
</dbReference>
<organism evidence="1 2">
    <name type="scientific">Trichomalopsis sarcophagae</name>
    <dbReference type="NCBI Taxonomy" id="543379"/>
    <lineage>
        <taxon>Eukaryota</taxon>
        <taxon>Metazoa</taxon>
        <taxon>Ecdysozoa</taxon>
        <taxon>Arthropoda</taxon>
        <taxon>Hexapoda</taxon>
        <taxon>Insecta</taxon>
        <taxon>Pterygota</taxon>
        <taxon>Neoptera</taxon>
        <taxon>Endopterygota</taxon>
        <taxon>Hymenoptera</taxon>
        <taxon>Apocrita</taxon>
        <taxon>Proctotrupomorpha</taxon>
        <taxon>Chalcidoidea</taxon>
        <taxon>Pteromalidae</taxon>
        <taxon>Pteromalinae</taxon>
        <taxon>Trichomalopsis</taxon>
    </lineage>
</organism>
<sequence length="166" mass="19475">LGAEHLQRLDASTRVNPGSKQQRALHQRTSCNPWFISVDWKLGIGQSIQDMQDYHNREKRDRLRNRRRSRPLQCQPPHLWLLTRTSASSTATICTLQDLIRLFLRNESTMNDKPETAIRQPEHENEFATKRLIYIIKTFTPQMIKLAQSGSREVVYLSRSFLLNFN</sequence>
<gene>
    <name evidence="1" type="ORF">TSAR_002916</name>
</gene>
<feature type="non-terminal residue" evidence="1">
    <location>
        <position position="1"/>
    </location>
</feature>
<comment type="caution">
    <text evidence="1">The sequence shown here is derived from an EMBL/GenBank/DDBJ whole genome shotgun (WGS) entry which is preliminary data.</text>
</comment>
<proteinExistence type="predicted"/>
<reference evidence="1 2" key="1">
    <citation type="journal article" date="2017" name="Curr. Biol.">
        <title>The Evolution of Venom by Co-option of Single-Copy Genes.</title>
        <authorList>
            <person name="Martinson E.O."/>
            <person name="Mrinalini"/>
            <person name="Kelkar Y.D."/>
            <person name="Chang C.H."/>
            <person name="Werren J.H."/>
        </authorList>
    </citation>
    <scope>NUCLEOTIDE SEQUENCE [LARGE SCALE GENOMIC DNA]</scope>
    <source>
        <strain evidence="1 2">Alberta</strain>
        <tissue evidence="1">Whole body</tissue>
    </source>
</reference>
<accession>A0A232ERC9</accession>
<dbReference type="AlphaFoldDB" id="A0A232ERC9"/>
<keyword evidence="2" id="KW-1185">Reference proteome</keyword>
<evidence type="ECO:0000313" key="1">
    <source>
        <dbReference type="EMBL" id="OXU20923.1"/>
    </source>
</evidence>